<dbReference type="AlphaFoldDB" id="A0A7J0BUL8"/>
<dbReference type="Gene3D" id="3.30.1130.10">
    <property type="match status" value="2"/>
</dbReference>
<dbReference type="EMBL" id="BLVP01000007">
    <property type="protein sequence ID" value="GFM36882.1"/>
    <property type="molecule type" value="Genomic_DNA"/>
</dbReference>
<dbReference type="GO" id="GO:0033739">
    <property type="term" value="F:preQ1 synthase activity"/>
    <property type="evidence" value="ECO:0007669"/>
    <property type="project" value="InterPro"/>
</dbReference>
<sequence>MMDSEMGTDRLVLGRQVDYSGQYDPAQLCPIPRALGRAAAGILRLEGGGGECRCGGTAGADGKIPWRHGEDIWNIYELSWLEAGGRPAVAMAVVRVPWDSPCLIESKSLKLYCNSFNMTHFSGVQAVRDAMERDLSQAAGAPVAVEILEPDSFAAVAVGEPQGMCIDRAELPDALADLADAPAGQGEGLGAGGAVLATDNSFVCNIDPVLLTCGNGIARETLFSRLFRSRCPVTGQPDWATVTVRYAGQRIHADSLLRYLVSYREHQGFHEACVERIFADILSRCRPDELEVCARFTRRGGIDINPVRSTAPGPWENLRDPRQ</sequence>
<dbReference type="InterPro" id="IPR016428">
    <property type="entry name" value="QueF_type2"/>
</dbReference>
<accession>A0A7J0BUL8</accession>
<proteinExistence type="predicted"/>
<keyword evidence="3" id="KW-0521">NADP</keyword>
<dbReference type="SUPFAM" id="SSF55620">
    <property type="entry name" value="Tetrahydrobiopterin biosynthesis enzymes-like"/>
    <property type="match status" value="1"/>
</dbReference>
<dbReference type="InterPro" id="IPR029500">
    <property type="entry name" value="QueF"/>
</dbReference>
<reference evidence="6 7" key="1">
    <citation type="submission" date="2020-05" db="EMBL/GenBank/DDBJ databases">
        <title>Draft genome sequence of Desulfovibrio psychrotolerans JS1T.</title>
        <authorList>
            <person name="Ueno A."/>
            <person name="Tamazawa S."/>
            <person name="Tamamura S."/>
            <person name="Murakami T."/>
            <person name="Kiyama T."/>
            <person name="Inomata H."/>
            <person name="Amano Y."/>
            <person name="Miyakawa K."/>
            <person name="Tamaki H."/>
            <person name="Naganuma T."/>
            <person name="Kaneko K."/>
        </authorList>
    </citation>
    <scope>NUCLEOTIDE SEQUENCE [LARGE SCALE GENOMIC DNA]</scope>
    <source>
        <strain evidence="6 7">JS1</strain>
    </source>
</reference>
<evidence type="ECO:0000256" key="3">
    <source>
        <dbReference type="ARBA" id="ARBA00022857"/>
    </source>
</evidence>
<comment type="caution">
    <text evidence="6">The sequence shown here is derived from an EMBL/GenBank/DDBJ whole genome shotgun (WGS) entry which is preliminary data.</text>
</comment>
<dbReference type="PANTHER" id="PTHR34354:SF1">
    <property type="entry name" value="NADPH-DEPENDENT 7-CYANO-7-DEAZAGUANINE REDUCTASE"/>
    <property type="match status" value="1"/>
</dbReference>
<dbReference type="Pfam" id="PF14819">
    <property type="entry name" value="QueF_N"/>
    <property type="match status" value="1"/>
</dbReference>
<organism evidence="6 7">
    <name type="scientific">Desulfovibrio psychrotolerans</name>
    <dbReference type="NCBI Taxonomy" id="415242"/>
    <lineage>
        <taxon>Bacteria</taxon>
        <taxon>Pseudomonadati</taxon>
        <taxon>Thermodesulfobacteriota</taxon>
        <taxon>Desulfovibrionia</taxon>
        <taxon>Desulfovibrionales</taxon>
        <taxon>Desulfovibrionaceae</taxon>
        <taxon>Desulfovibrio</taxon>
    </lineage>
</organism>
<dbReference type="GO" id="GO:0005737">
    <property type="term" value="C:cytoplasm"/>
    <property type="evidence" value="ECO:0007669"/>
    <property type="project" value="InterPro"/>
</dbReference>
<dbReference type="Proteomes" id="UP000503820">
    <property type="component" value="Unassembled WGS sequence"/>
</dbReference>
<keyword evidence="2" id="KW-0671">Queuosine biosynthesis</keyword>
<feature type="domain" description="NADPH-dependent 7-cyano-7-deazaguanine reductase N-terminal" evidence="5">
    <location>
        <begin position="63"/>
        <end position="147"/>
    </location>
</feature>
<evidence type="ECO:0000313" key="6">
    <source>
        <dbReference type="EMBL" id="GFM36882.1"/>
    </source>
</evidence>
<evidence type="ECO:0000259" key="5">
    <source>
        <dbReference type="Pfam" id="PF14819"/>
    </source>
</evidence>
<protein>
    <submittedName>
        <fullName evidence="6">NADPH-dependent 7-cyano-7-deazaguanine reductase</fullName>
    </submittedName>
</protein>
<keyword evidence="4" id="KW-0560">Oxidoreductase</keyword>
<dbReference type="RefSeq" id="WP_205245128.1">
    <property type="nucleotide sequence ID" value="NZ_BLVP01000007.1"/>
</dbReference>
<dbReference type="Pfam" id="PF14489">
    <property type="entry name" value="QueF"/>
    <property type="match status" value="1"/>
</dbReference>
<dbReference type="PANTHER" id="PTHR34354">
    <property type="entry name" value="NADPH-DEPENDENT 7-CYANO-7-DEAZAGUANINE REDUCTASE"/>
    <property type="match status" value="1"/>
</dbReference>
<dbReference type="GO" id="GO:0008616">
    <property type="term" value="P:tRNA queuosine(34) biosynthetic process"/>
    <property type="evidence" value="ECO:0007669"/>
    <property type="project" value="UniProtKB-KW"/>
</dbReference>
<dbReference type="PIRSF" id="PIRSF004750">
    <property type="entry name" value="Nitrile_oxidored_YqcD_prd"/>
    <property type="match status" value="1"/>
</dbReference>
<dbReference type="InterPro" id="IPR029139">
    <property type="entry name" value="QueF_N"/>
</dbReference>
<keyword evidence="7" id="KW-1185">Reference proteome</keyword>
<evidence type="ECO:0000313" key="7">
    <source>
        <dbReference type="Proteomes" id="UP000503820"/>
    </source>
</evidence>
<gene>
    <name evidence="6" type="primary">queF</name>
    <name evidence="6" type="ORF">DSM19430T_15660</name>
</gene>
<dbReference type="InterPro" id="IPR050084">
    <property type="entry name" value="NADPH_dep_7-cyano-7-deazaG_red"/>
</dbReference>
<evidence type="ECO:0000256" key="2">
    <source>
        <dbReference type="ARBA" id="ARBA00022785"/>
    </source>
</evidence>
<name>A0A7J0BUL8_9BACT</name>
<evidence type="ECO:0000256" key="4">
    <source>
        <dbReference type="ARBA" id="ARBA00023002"/>
    </source>
</evidence>
<evidence type="ECO:0000256" key="1">
    <source>
        <dbReference type="ARBA" id="ARBA00022490"/>
    </source>
</evidence>
<keyword evidence="1" id="KW-0963">Cytoplasm</keyword>
<dbReference type="InterPro" id="IPR043133">
    <property type="entry name" value="GTP-CH-I_C/QueF"/>
</dbReference>